<keyword evidence="1" id="KW-1133">Transmembrane helix</keyword>
<protein>
    <recommendedName>
        <fullName evidence="4">Glycosyltransferase RgtA/B/C/D-like domain-containing protein</fullName>
    </recommendedName>
</protein>
<dbReference type="KEGG" id="nou:Natoc_3884"/>
<keyword evidence="1" id="KW-0472">Membrane</keyword>
<feature type="transmembrane region" description="Helical" evidence="1">
    <location>
        <begin position="452"/>
        <end position="471"/>
    </location>
</feature>
<keyword evidence="3" id="KW-1185">Reference proteome</keyword>
<feature type="transmembrane region" description="Helical" evidence="1">
    <location>
        <begin position="79"/>
        <end position="97"/>
    </location>
</feature>
<name>L0K4U7_9EURY</name>
<dbReference type="RefSeq" id="WP_015323019.1">
    <property type="nucleotide sequence ID" value="NC_019974.1"/>
</dbReference>
<feature type="transmembrane region" description="Helical" evidence="1">
    <location>
        <begin position="507"/>
        <end position="526"/>
    </location>
</feature>
<feature type="transmembrane region" description="Helical" evidence="1">
    <location>
        <begin position="477"/>
        <end position="495"/>
    </location>
</feature>
<feature type="transmembrane region" description="Helical" evidence="1">
    <location>
        <begin position="12"/>
        <end position="33"/>
    </location>
</feature>
<evidence type="ECO:0000313" key="2">
    <source>
        <dbReference type="EMBL" id="AGB39585.1"/>
    </source>
</evidence>
<evidence type="ECO:0000256" key="1">
    <source>
        <dbReference type="SAM" id="Phobius"/>
    </source>
</evidence>
<evidence type="ECO:0008006" key="4">
    <source>
        <dbReference type="Google" id="ProtNLM"/>
    </source>
</evidence>
<feature type="transmembrane region" description="Helical" evidence="1">
    <location>
        <begin position="104"/>
        <end position="122"/>
    </location>
</feature>
<feature type="transmembrane region" description="Helical" evidence="1">
    <location>
        <begin position="40"/>
        <end position="59"/>
    </location>
</feature>
<proteinExistence type="predicted"/>
<dbReference type="STRING" id="694430.Natoc_3884"/>
<dbReference type="GeneID" id="14402895"/>
<feature type="transmembrane region" description="Helical" evidence="1">
    <location>
        <begin position="128"/>
        <end position="148"/>
    </location>
</feature>
<dbReference type="OrthoDB" id="110868at2157"/>
<feature type="transmembrane region" description="Helical" evidence="1">
    <location>
        <begin position="208"/>
        <end position="228"/>
    </location>
</feature>
<dbReference type="HOGENOM" id="CLU_414831_0_0_2"/>
<feature type="transmembrane region" description="Helical" evidence="1">
    <location>
        <begin position="310"/>
        <end position="331"/>
    </location>
</feature>
<organism evidence="2 3">
    <name type="scientific">Natronococcus occultus SP4</name>
    <dbReference type="NCBI Taxonomy" id="694430"/>
    <lineage>
        <taxon>Archaea</taxon>
        <taxon>Methanobacteriati</taxon>
        <taxon>Methanobacteriota</taxon>
        <taxon>Stenosarchaea group</taxon>
        <taxon>Halobacteria</taxon>
        <taxon>Halobacteriales</taxon>
        <taxon>Natrialbaceae</taxon>
        <taxon>Natronococcus</taxon>
    </lineage>
</organism>
<dbReference type="eggNOG" id="arCOG03188">
    <property type="taxonomic scope" value="Archaea"/>
</dbReference>
<feature type="transmembrane region" description="Helical" evidence="1">
    <location>
        <begin position="258"/>
        <end position="276"/>
    </location>
</feature>
<keyword evidence="1" id="KW-0812">Transmembrane</keyword>
<evidence type="ECO:0000313" key="3">
    <source>
        <dbReference type="Proteomes" id="UP000010878"/>
    </source>
</evidence>
<feature type="transmembrane region" description="Helical" evidence="1">
    <location>
        <begin position="343"/>
        <end position="363"/>
    </location>
</feature>
<reference evidence="2 3" key="1">
    <citation type="submission" date="2012-11" db="EMBL/GenBank/DDBJ databases">
        <title>FINISHED of Natronococcus occultus SP4, DSM 3396.</title>
        <authorList>
            <consortium name="DOE Joint Genome Institute"/>
            <person name="Eisen J."/>
            <person name="Huntemann M."/>
            <person name="Wei C.-L."/>
            <person name="Han J."/>
            <person name="Detter J.C."/>
            <person name="Han C."/>
            <person name="Tapia R."/>
            <person name="Chen A."/>
            <person name="Kyrpides N."/>
            <person name="Mavromatis K."/>
            <person name="Markowitz V."/>
            <person name="Szeto E."/>
            <person name="Ivanova N."/>
            <person name="Mikhailova N."/>
            <person name="Ovchinnikova G."/>
            <person name="Pagani I."/>
            <person name="Pati A."/>
            <person name="Goodwin L."/>
            <person name="Nordberg H.P."/>
            <person name="Cantor M.N."/>
            <person name="Hua S.X."/>
            <person name="Woyke T."/>
            <person name="Eisen J."/>
            <person name="Klenk H.-P."/>
            <person name="Klenk H.-P."/>
        </authorList>
    </citation>
    <scope>NUCLEOTIDE SEQUENCE [LARGE SCALE GENOMIC DNA]</scope>
    <source>
        <strain evidence="2 3">SP4</strain>
    </source>
</reference>
<dbReference type="EMBL" id="CP003929">
    <property type="protein sequence ID" value="AGB39585.1"/>
    <property type="molecule type" value="Genomic_DNA"/>
</dbReference>
<dbReference type="AlphaFoldDB" id="L0K4U7"/>
<dbReference type="Proteomes" id="UP000010878">
    <property type="component" value="Chromosome"/>
</dbReference>
<feature type="transmembrane region" description="Helical" evidence="1">
    <location>
        <begin position="423"/>
        <end position="440"/>
    </location>
</feature>
<accession>L0K4U7</accession>
<feature type="transmembrane region" description="Helical" evidence="1">
    <location>
        <begin position="288"/>
        <end position="304"/>
    </location>
</feature>
<gene>
    <name evidence="2" type="ORF">Natoc_3884</name>
</gene>
<sequence>MASRMSLSDVRPLRLDTTAAIAGLIVALLLFPLRFFASQIYIDTIPIVVGLGCVLYLLAVHQNEGERTLPTLSTPATMALPSIVTVGMAVMILVTILQGARTPVFFAISSAVGTLLFGQILFTSDRDFHRGLVLFQLVLFAFVFRFTALYATPGYIGIDVWTHMAELSQAIAVEQSLGAIDYDKHFASPFFHLFVVASSLVYDVSLRAGLYLSVGVAMPLSILVVYAASNLLVPARWATFAAAVFSVASYTVMWGVHLIPTSMGLVFFLAIVYTLIRVMRIEYTSRDFALLVFLSIGVILTHQISTFIVLVLLGAAFLAQILFMTGPLGLTRLDTSVFRTKKPVNLIGLLVFNFGLAIFVWSLTPFRGDTFLGTVLEWFGQTLEESAGFLELASPGATGDEEAAVPDTGTTLLDQIVPYVNEIGFLILFGLTLVGCLYVVHRRRAEQSVFTLMLGTGVMLFFVLGLPMFGIQNFVPTRWFAFLYALMAILGAIGVRMLSRNLSPAPIVAILLVIVLLYPGGMMLAAESNPDNPVFSDQHERLAYDQAELAAVDTVGEMTGSPAGDEIVEEQRLYTDHPYQTVFERTGAYPSTMSIVLPSDGYAEHDYVVYRTTQSEDATYFSSEVGPGYNDNPSKERICRTTQSTLYDNGDVNFCGPSPAYG</sequence>